<protein>
    <submittedName>
        <fullName evidence="1">Uncharacterized protein</fullName>
    </submittedName>
</protein>
<sequence length="45" mass="4839">MPGSKVKILNIVHGGQCRGGCTKIFKCSTSISPRVPAQVKKEPEQ</sequence>
<name>A0A0A9AEA5_ARUDO</name>
<organism evidence="1">
    <name type="scientific">Arundo donax</name>
    <name type="common">Giant reed</name>
    <name type="synonym">Donax arundinaceus</name>
    <dbReference type="NCBI Taxonomy" id="35708"/>
    <lineage>
        <taxon>Eukaryota</taxon>
        <taxon>Viridiplantae</taxon>
        <taxon>Streptophyta</taxon>
        <taxon>Embryophyta</taxon>
        <taxon>Tracheophyta</taxon>
        <taxon>Spermatophyta</taxon>
        <taxon>Magnoliopsida</taxon>
        <taxon>Liliopsida</taxon>
        <taxon>Poales</taxon>
        <taxon>Poaceae</taxon>
        <taxon>PACMAD clade</taxon>
        <taxon>Arundinoideae</taxon>
        <taxon>Arundineae</taxon>
        <taxon>Arundo</taxon>
    </lineage>
</organism>
<dbReference type="EMBL" id="GBRH01249672">
    <property type="protein sequence ID" value="JAD48223.1"/>
    <property type="molecule type" value="Transcribed_RNA"/>
</dbReference>
<evidence type="ECO:0000313" key="1">
    <source>
        <dbReference type="EMBL" id="JAD48223.1"/>
    </source>
</evidence>
<reference evidence="1" key="1">
    <citation type="submission" date="2014-09" db="EMBL/GenBank/DDBJ databases">
        <authorList>
            <person name="Magalhaes I.L.F."/>
            <person name="Oliveira U."/>
            <person name="Santos F.R."/>
            <person name="Vidigal T.H.D.A."/>
            <person name="Brescovit A.D."/>
            <person name="Santos A.J."/>
        </authorList>
    </citation>
    <scope>NUCLEOTIDE SEQUENCE</scope>
    <source>
        <tissue evidence="1">Shoot tissue taken approximately 20 cm above the soil surface</tissue>
    </source>
</reference>
<proteinExistence type="predicted"/>
<accession>A0A0A9AEA5</accession>
<reference evidence="1" key="2">
    <citation type="journal article" date="2015" name="Data Brief">
        <title>Shoot transcriptome of the giant reed, Arundo donax.</title>
        <authorList>
            <person name="Barrero R.A."/>
            <person name="Guerrero F.D."/>
            <person name="Moolhuijzen P."/>
            <person name="Goolsby J.A."/>
            <person name="Tidwell J."/>
            <person name="Bellgard S.E."/>
            <person name="Bellgard M.I."/>
        </authorList>
    </citation>
    <scope>NUCLEOTIDE SEQUENCE</scope>
    <source>
        <tissue evidence="1">Shoot tissue taken approximately 20 cm above the soil surface</tissue>
    </source>
</reference>
<dbReference type="AlphaFoldDB" id="A0A0A9AEA5"/>